<evidence type="ECO:0000313" key="1">
    <source>
        <dbReference type="EMBL" id="KAF7281913.1"/>
    </source>
</evidence>
<dbReference type="OrthoDB" id="6760463at2759"/>
<dbReference type="EMBL" id="JAACXV010000213">
    <property type="protein sequence ID" value="KAF7281913.1"/>
    <property type="molecule type" value="Genomic_DNA"/>
</dbReference>
<evidence type="ECO:0000313" key="2">
    <source>
        <dbReference type="Proteomes" id="UP000625711"/>
    </source>
</evidence>
<proteinExistence type="predicted"/>
<dbReference type="AlphaFoldDB" id="A0A834INI5"/>
<sequence>MEFDSQSQCSDDAVEFSFSEHGTNISNDFVYSDDIQRDYVEAETVYLLLPKNVPVSRASRVQWLLDHLNKIVTPSNSKTANLTVF</sequence>
<protein>
    <submittedName>
        <fullName evidence="1">Uncharacterized protein</fullName>
    </submittedName>
</protein>
<gene>
    <name evidence="1" type="ORF">GWI33_004034</name>
</gene>
<comment type="caution">
    <text evidence="1">The sequence shown here is derived from an EMBL/GenBank/DDBJ whole genome shotgun (WGS) entry which is preliminary data.</text>
</comment>
<keyword evidence="2" id="KW-1185">Reference proteome</keyword>
<name>A0A834INI5_RHYFE</name>
<accession>A0A834INI5</accession>
<reference evidence="1" key="1">
    <citation type="submission" date="2020-08" db="EMBL/GenBank/DDBJ databases">
        <title>Genome sequencing and assembly of the red palm weevil Rhynchophorus ferrugineus.</title>
        <authorList>
            <person name="Dias G.B."/>
            <person name="Bergman C.M."/>
            <person name="Manee M."/>
        </authorList>
    </citation>
    <scope>NUCLEOTIDE SEQUENCE</scope>
    <source>
        <strain evidence="1">AA-2017</strain>
        <tissue evidence="1">Whole larva</tissue>
    </source>
</reference>
<dbReference type="Proteomes" id="UP000625711">
    <property type="component" value="Unassembled WGS sequence"/>
</dbReference>
<organism evidence="1 2">
    <name type="scientific">Rhynchophorus ferrugineus</name>
    <name type="common">Red palm weevil</name>
    <name type="synonym">Curculio ferrugineus</name>
    <dbReference type="NCBI Taxonomy" id="354439"/>
    <lineage>
        <taxon>Eukaryota</taxon>
        <taxon>Metazoa</taxon>
        <taxon>Ecdysozoa</taxon>
        <taxon>Arthropoda</taxon>
        <taxon>Hexapoda</taxon>
        <taxon>Insecta</taxon>
        <taxon>Pterygota</taxon>
        <taxon>Neoptera</taxon>
        <taxon>Endopterygota</taxon>
        <taxon>Coleoptera</taxon>
        <taxon>Polyphaga</taxon>
        <taxon>Cucujiformia</taxon>
        <taxon>Curculionidae</taxon>
        <taxon>Dryophthorinae</taxon>
        <taxon>Rhynchophorus</taxon>
    </lineage>
</organism>